<dbReference type="CDD" id="cd13835">
    <property type="entry name" value="IHF_A"/>
    <property type="match status" value="1"/>
</dbReference>
<comment type="function">
    <text evidence="8 10">This protein is one of the two subunits of integration host factor, a specific DNA-binding protein that functions in genetic recombination as well as in transcriptional and translational control.</text>
</comment>
<keyword evidence="3 8" id="KW-0810">Translation regulation</keyword>
<dbReference type="Proteomes" id="UP000697995">
    <property type="component" value="Unassembled WGS sequence"/>
</dbReference>
<dbReference type="SMART" id="SM00411">
    <property type="entry name" value="BHL"/>
    <property type="match status" value="1"/>
</dbReference>
<comment type="subunit">
    <text evidence="8 10">Heterodimer of an alpha and a beta chain.</text>
</comment>
<evidence type="ECO:0000256" key="10">
    <source>
        <dbReference type="RuleBase" id="RU004485"/>
    </source>
</evidence>
<accession>A0ABS1D634</accession>
<dbReference type="InterPro" id="IPR000119">
    <property type="entry name" value="Hist_DNA-bd"/>
</dbReference>
<comment type="similarity">
    <text evidence="1 8 9">Belongs to the bacterial histone-like protein family.</text>
</comment>
<reference evidence="11 12" key="1">
    <citation type="journal article" date="2020" name="Microorganisms">
        <title>Osmotic Adaptation and Compatible Solute Biosynthesis of Phototrophic Bacteria as Revealed from Genome Analyses.</title>
        <authorList>
            <person name="Imhoff J.F."/>
            <person name="Rahn T."/>
            <person name="Kunzel S."/>
            <person name="Keller A."/>
            <person name="Neulinger S.C."/>
        </authorList>
    </citation>
    <scope>NUCLEOTIDE SEQUENCE [LARGE SCALE GENOMIC DNA]</scope>
    <source>
        <strain evidence="11 12">DSM 15382</strain>
    </source>
</reference>
<evidence type="ECO:0000256" key="9">
    <source>
        <dbReference type="RuleBase" id="RU003939"/>
    </source>
</evidence>
<dbReference type="SUPFAM" id="SSF47729">
    <property type="entry name" value="IHF-like DNA-binding proteins"/>
    <property type="match status" value="1"/>
</dbReference>
<dbReference type="NCBIfam" id="TIGR00987">
    <property type="entry name" value="himA"/>
    <property type="match status" value="1"/>
</dbReference>
<evidence type="ECO:0000256" key="5">
    <source>
        <dbReference type="ARBA" id="ARBA00023125"/>
    </source>
</evidence>
<dbReference type="RefSeq" id="WP_133223127.1">
    <property type="nucleotide sequence ID" value="NZ_NRSG01000412.1"/>
</dbReference>
<gene>
    <name evidence="8" type="primary">ihfA</name>
    <name evidence="8" type="synonym">himA</name>
    <name evidence="11" type="ORF">CKO45_27560</name>
</gene>
<dbReference type="Pfam" id="PF00216">
    <property type="entry name" value="Bac_DNA_binding"/>
    <property type="match status" value="1"/>
</dbReference>
<evidence type="ECO:0000256" key="6">
    <source>
        <dbReference type="ARBA" id="ARBA00023163"/>
    </source>
</evidence>
<evidence type="ECO:0000256" key="7">
    <source>
        <dbReference type="ARBA" id="ARBA00023172"/>
    </source>
</evidence>
<keyword evidence="4 8" id="KW-0805">Transcription regulation</keyword>
<evidence type="ECO:0000256" key="8">
    <source>
        <dbReference type="HAMAP-Rule" id="MF_00380"/>
    </source>
</evidence>
<dbReference type="EMBL" id="NRSG01000412">
    <property type="protein sequence ID" value="MBK1661953.1"/>
    <property type="molecule type" value="Genomic_DNA"/>
</dbReference>
<dbReference type="PANTHER" id="PTHR33175:SF2">
    <property type="entry name" value="INTEGRATION HOST FACTOR SUBUNIT ALPHA"/>
    <property type="match status" value="1"/>
</dbReference>
<dbReference type="NCBIfam" id="NF001401">
    <property type="entry name" value="PRK00285.1"/>
    <property type="match status" value="1"/>
</dbReference>
<protein>
    <recommendedName>
        <fullName evidence="2 8">Integration host factor subunit alpha</fullName>
        <shortName evidence="8">IHF-alpha</shortName>
    </recommendedName>
</protein>
<comment type="caution">
    <text evidence="11">The sequence shown here is derived from an EMBL/GenBank/DDBJ whole genome shotgun (WGS) entry which is preliminary data.</text>
</comment>
<dbReference type="PRINTS" id="PR01727">
    <property type="entry name" value="DNABINDINGHU"/>
</dbReference>
<dbReference type="InterPro" id="IPR005684">
    <property type="entry name" value="IHF_alpha"/>
</dbReference>
<keyword evidence="7 8" id="KW-0233">DNA recombination</keyword>
<evidence type="ECO:0000313" key="11">
    <source>
        <dbReference type="EMBL" id="MBK1661953.1"/>
    </source>
</evidence>
<dbReference type="HAMAP" id="MF_00380">
    <property type="entry name" value="IHF_alpha"/>
    <property type="match status" value="1"/>
</dbReference>
<sequence>MNTLTRAGLAEAIYSQVGLSRNESAALLEAVLDRMATALESGEAVKISAFGTFMVRQKGQRVGRNPKTGVEVPILPRKVLSFRPSQVLKARINGQPVPAMDQEA</sequence>
<keyword evidence="5 8" id="KW-0238">DNA-binding</keyword>
<proteinExistence type="inferred from homology"/>
<evidence type="ECO:0000256" key="2">
    <source>
        <dbReference type="ARBA" id="ARBA00018329"/>
    </source>
</evidence>
<name>A0ABS1D634_9PROT</name>
<keyword evidence="6 8" id="KW-0804">Transcription</keyword>
<dbReference type="PANTHER" id="PTHR33175">
    <property type="entry name" value="DNA-BINDING PROTEIN HU"/>
    <property type="match status" value="1"/>
</dbReference>
<dbReference type="Gene3D" id="4.10.520.10">
    <property type="entry name" value="IHF-like DNA-binding proteins"/>
    <property type="match status" value="1"/>
</dbReference>
<dbReference type="InterPro" id="IPR010992">
    <property type="entry name" value="IHF-like_DNA-bd_dom_sf"/>
</dbReference>
<evidence type="ECO:0000256" key="4">
    <source>
        <dbReference type="ARBA" id="ARBA00023015"/>
    </source>
</evidence>
<evidence type="ECO:0000256" key="1">
    <source>
        <dbReference type="ARBA" id="ARBA00010529"/>
    </source>
</evidence>
<evidence type="ECO:0000256" key="3">
    <source>
        <dbReference type="ARBA" id="ARBA00022845"/>
    </source>
</evidence>
<keyword evidence="12" id="KW-1185">Reference proteome</keyword>
<organism evidence="11 12">
    <name type="scientific">Paracraurococcus ruber</name>
    <dbReference type="NCBI Taxonomy" id="77675"/>
    <lineage>
        <taxon>Bacteria</taxon>
        <taxon>Pseudomonadati</taxon>
        <taxon>Pseudomonadota</taxon>
        <taxon>Alphaproteobacteria</taxon>
        <taxon>Acetobacterales</taxon>
        <taxon>Roseomonadaceae</taxon>
        <taxon>Paracraurococcus</taxon>
    </lineage>
</organism>
<evidence type="ECO:0000313" key="12">
    <source>
        <dbReference type="Proteomes" id="UP000697995"/>
    </source>
</evidence>